<keyword evidence="1" id="KW-0812">Transmembrane</keyword>
<keyword evidence="3" id="KW-1185">Reference proteome</keyword>
<keyword evidence="1" id="KW-0472">Membrane</keyword>
<dbReference type="AlphaFoldDB" id="A0A0K8PB06"/>
<sequence length="285" mass="31742">MEKTRYDSDANERKIRLKKKRKTKSCLSQLILLLLILSLITAAIFVWLVSKRDHPYSKFSDVEKTQWFEQTSAVQFFTPTSSQTPTSTATIPSPTVTPTFSPTKTVTLTVTSTVTPLLKRKTPTKTIPSSTPLIQLNAEETKIIGTLKAATETLPTITATPDMWFEIIGKPGTMDANLIYENAGCTWAGVGGNITDSRGDPIIGIRIQIGGFENNEIREGLSGQFPAYGESGFEITIARPVRTFTDPLWIQLLNDHEIPISEKIYFKPSDHCEKSLILMNFIKVK</sequence>
<evidence type="ECO:0000256" key="1">
    <source>
        <dbReference type="SAM" id="Phobius"/>
    </source>
</evidence>
<accession>A0A0K8PB06</accession>
<name>A0A0K8PB06_9CHLR</name>
<dbReference type="Proteomes" id="UP000053370">
    <property type="component" value="Unassembled WGS sequence"/>
</dbReference>
<dbReference type="OrthoDB" id="166025at2"/>
<dbReference type="EMBL" id="DF968180">
    <property type="protein sequence ID" value="GAP39847.1"/>
    <property type="molecule type" value="Genomic_DNA"/>
</dbReference>
<proteinExistence type="predicted"/>
<reference evidence="2" key="1">
    <citation type="journal article" date="2015" name="Genome Announc.">
        <title>Draft Genome Sequence of Anaerolineae Strain TC1, a Novel Isolate from a Methanogenic Wastewater Treatment System.</title>
        <authorList>
            <person name="Matsuura N."/>
            <person name="Tourlousse D.M."/>
            <person name="Sun L."/>
            <person name="Toyonaga M."/>
            <person name="Kuroda K."/>
            <person name="Ohashi A."/>
            <person name="Cruz R."/>
            <person name="Yamaguchi T."/>
            <person name="Sekiguchi Y."/>
        </authorList>
    </citation>
    <scope>NUCLEOTIDE SEQUENCE [LARGE SCALE GENOMIC DNA]</scope>
    <source>
        <strain evidence="2">TC1</strain>
    </source>
</reference>
<gene>
    <name evidence="2" type="ORF">ATC1_12384</name>
</gene>
<evidence type="ECO:0000313" key="2">
    <source>
        <dbReference type="EMBL" id="GAP39847.1"/>
    </source>
</evidence>
<dbReference type="RefSeq" id="WP_062278622.1">
    <property type="nucleotide sequence ID" value="NZ_DF968180.1"/>
</dbReference>
<keyword evidence="1" id="KW-1133">Transmembrane helix</keyword>
<protein>
    <submittedName>
        <fullName evidence="2">Uncharacterized protein</fullName>
    </submittedName>
</protein>
<evidence type="ECO:0000313" key="3">
    <source>
        <dbReference type="Proteomes" id="UP000053370"/>
    </source>
</evidence>
<feature type="transmembrane region" description="Helical" evidence="1">
    <location>
        <begin position="26"/>
        <end position="49"/>
    </location>
</feature>
<organism evidence="2">
    <name type="scientific">Flexilinea flocculi</name>
    <dbReference type="NCBI Taxonomy" id="1678840"/>
    <lineage>
        <taxon>Bacteria</taxon>
        <taxon>Bacillati</taxon>
        <taxon>Chloroflexota</taxon>
        <taxon>Anaerolineae</taxon>
        <taxon>Anaerolineales</taxon>
        <taxon>Anaerolineaceae</taxon>
        <taxon>Flexilinea</taxon>
    </lineage>
</organism>